<evidence type="ECO:0000313" key="12">
    <source>
        <dbReference type="Proteomes" id="UP000030645"/>
    </source>
</evidence>
<dbReference type="GO" id="GO:0003677">
    <property type="term" value="F:DNA binding"/>
    <property type="evidence" value="ECO:0007669"/>
    <property type="project" value="UniProtKB-UniRule"/>
</dbReference>
<evidence type="ECO:0000256" key="7">
    <source>
        <dbReference type="ARBA" id="ARBA00023242"/>
    </source>
</evidence>
<dbReference type="Proteomes" id="UP000030645">
    <property type="component" value="Unassembled WGS sequence"/>
</dbReference>
<dbReference type="GO" id="GO:0006355">
    <property type="term" value="P:regulation of DNA-templated transcription"/>
    <property type="evidence" value="ECO:0007669"/>
    <property type="project" value="InterPro"/>
</dbReference>
<evidence type="ECO:0000313" key="11">
    <source>
        <dbReference type="EMBL" id="EXC25035.1"/>
    </source>
</evidence>
<protein>
    <submittedName>
        <fullName evidence="11">BEL1-like homeodomain protein 6</fullName>
    </submittedName>
</protein>
<keyword evidence="4 8" id="KW-0238">DNA-binding</keyword>
<dbReference type="AlphaFoldDB" id="W9SC03"/>
<keyword evidence="6" id="KW-0804">Transcription</keyword>
<evidence type="ECO:0000256" key="8">
    <source>
        <dbReference type="PROSITE-ProRule" id="PRU00108"/>
    </source>
</evidence>
<evidence type="ECO:0000256" key="2">
    <source>
        <dbReference type="ARBA" id="ARBA00006454"/>
    </source>
</evidence>
<evidence type="ECO:0000256" key="6">
    <source>
        <dbReference type="ARBA" id="ARBA00023163"/>
    </source>
</evidence>
<dbReference type="InterPro" id="IPR050224">
    <property type="entry name" value="TALE_homeobox"/>
</dbReference>
<dbReference type="SUPFAM" id="SSF46689">
    <property type="entry name" value="Homeodomain-like"/>
    <property type="match status" value="1"/>
</dbReference>
<dbReference type="SMART" id="SM00389">
    <property type="entry name" value="HOX"/>
    <property type="match status" value="1"/>
</dbReference>
<feature type="DNA-binding region" description="Homeobox" evidence="8">
    <location>
        <begin position="344"/>
        <end position="406"/>
    </location>
</feature>
<dbReference type="Pfam" id="PF05920">
    <property type="entry name" value="Homeobox_KN"/>
    <property type="match status" value="1"/>
</dbReference>
<dbReference type="KEGG" id="mnt:21404744"/>
<dbReference type="eggNOG" id="KOG0773">
    <property type="taxonomic scope" value="Eukaryota"/>
</dbReference>
<dbReference type="InterPro" id="IPR006563">
    <property type="entry name" value="POX_dom"/>
</dbReference>
<name>W9SC03_9ROSA</name>
<feature type="domain" description="Homeobox" evidence="10">
    <location>
        <begin position="342"/>
        <end position="405"/>
    </location>
</feature>
<dbReference type="SMART" id="SM00574">
    <property type="entry name" value="POX"/>
    <property type="match status" value="1"/>
</dbReference>
<keyword evidence="5 8" id="KW-0371">Homeobox</keyword>
<dbReference type="Gene3D" id="1.10.10.60">
    <property type="entry name" value="Homeodomain-like"/>
    <property type="match status" value="1"/>
</dbReference>
<accession>W9SC03</accession>
<evidence type="ECO:0000256" key="4">
    <source>
        <dbReference type="ARBA" id="ARBA00023125"/>
    </source>
</evidence>
<sequence length="578" mass="64578">MATYLPNLSNKKCDPSSQYMDDPFVTCPSEPSLRGGGGNEMMYLNSHQAAMILPGTNCLNSNCVDSVESRNEMMFIPPIEQNVHYQGQGLSLSLGKEFQYHYSSNPSLSSDHMGTCVSSLGSNNESVECFSMASGFCGGKKTEDLGNPNGGFGYRFGNNVLNSKYLKAAQGLLDEVVNVRKALKHKLQGNIGSSDGLKENDDGKANDPSSDPSETSANPPCEISLTERQDLQNKKTKLMSMLDQIDKRYKQYYQQMQIVVSFFDNLAGRGAAEAYTALARKTISRHFRCLRDAISEQIQAIQRRLGEQDHSTNSQPSAIPRLRYVDMKLRQERGINQLSAMRHAWRPQRGLPESSVTILRAWLFEHFLHPYPKESEKAMLAKQTGLTPKQVANWFINARVRLWKPMVEEMYKEEFNDLENNPNSSPENPHMIKINKETHGILDDSSSPYYSDNTRTRKEEIEKIRRSSSSSLCEEYMSNITESDNAAHNVFMGDEALRTNDQNSTSYGVAEEDLGGIVVRDSRHVSLALELRHCESDGFSTLGGGPHNDSASDSAAASASLDYQSRFSNPHLLHDFVV</sequence>
<dbReference type="InterPro" id="IPR009057">
    <property type="entry name" value="Homeodomain-like_sf"/>
</dbReference>
<comment type="similarity">
    <text evidence="2">Belongs to the TALE/BELL homeobox family.</text>
</comment>
<keyword evidence="7 8" id="KW-0539">Nucleus</keyword>
<keyword evidence="12" id="KW-1185">Reference proteome</keyword>
<comment type="subcellular location">
    <subcellularLocation>
        <location evidence="1 8">Nucleus</location>
    </subcellularLocation>
</comment>
<organism evidence="11 12">
    <name type="scientific">Morus notabilis</name>
    <dbReference type="NCBI Taxonomy" id="981085"/>
    <lineage>
        <taxon>Eukaryota</taxon>
        <taxon>Viridiplantae</taxon>
        <taxon>Streptophyta</taxon>
        <taxon>Embryophyta</taxon>
        <taxon>Tracheophyta</taxon>
        <taxon>Spermatophyta</taxon>
        <taxon>Magnoliopsida</taxon>
        <taxon>eudicotyledons</taxon>
        <taxon>Gunneridae</taxon>
        <taxon>Pentapetalae</taxon>
        <taxon>rosids</taxon>
        <taxon>fabids</taxon>
        <taxon>Rosales</taxon>
        <taxon>Moraceae</taxon>
        <taxon>Moreae</taxon>
        <taxon>Morus</taxon>
    </lineage>
</organism>
<evidence type="ECO:0000259" key="10">
    <source>
        <dbReference type="PROSITE" id="PS50071"/>
    </source>
</evidence>
<dbReference type="PROSITE" id="PS50071">
    <property type="entry name" value="HOMEOBOX_2"/>
    <property type="match status" value="1"/>
</dbReference>
<evidence type="ECO:0000256" key="9">
    <source>
        <dbReference type="SAM" id="MobiDB-lite"/>
    </source>
</evidence>
<dbReference type="InterPro" id="IPR001356">
    <property type="entry name" value="HD"/>
</dbReference>
<evidence type="ECO:0000256" key="5">
    <source>
        <dbReference type="ARBA" id="ARBA00023155"/>
    </source>
</evidence>
<feature type="compositionally biased region" description="Polar residues" evidence="9">
    <location>
        <begin position="207"/>
        <end position="218"/>
    </location>
</feature>
<dbReference type="CDD" id="cd00086">
    <property type="entry name" value="homeodomain"/>
    <property type="match status" value="1"/>
</dbReference>
<dbReference type="EMBL" id="KE346040">
    <property type="protein sequence ID" value="EXC25035.1"/>
    <property type="molecule type" value="Genomic_DNA"/>
</dbReference>
<dbReference type="GO" id="GO:0005634">
    <property type="term" value="C:nucleus"/>
    <property type="evidence" value="ECO:0007669"/>
    <property type="project" value="UniProtKB-SubCell"/>
</dbReference>
<dbReference type="PANTHER" id="PTHR11850">
    <property type="entry name" value="HOMEOBOX PROTEIN TRANSCRIPTION FACTORS"/>
    <property type="match status" value="1"/>
</dbReference>
<gene>
    <name evidence="11" type="ORF">L484_021906</name>
</gene>
<reference evidence="12" key="1">
    <citation type="submission" date="2013-01" db="EMBL/GenBank/DDBJ databases">
        <title>Draft Genome Sequence of a Mulberry Tree, Morus notabilis C.K. Schneid.</title>
        <authorList>
            <person name="He N."/>
            <person name="Zhao S."/>
        </authorList>
    </citation>
    <scope>NUCLEOTIDE SEQUENCE</scope>
</reference>
<feature type="region of interest" description="Disordered" evidence="9">
    <location>
        <begin position="190"/>
        <end position="221"/>
    </location>
</feature>
<keyword evidence="3" id="KW-0805">Transcription regulation</keyword>
<dbReference type="OrthoDB" id="10056939at2759"/>
<proteinExistence type="inferred from homology"/>
<feature type="compositionally biased region" description="Basic and acidic residues" evidence="9">
    <location>
        <begin position="196"/>
        <end position="205"/>
    </location>
</feature>
<evidence type="ECO:0000256" key="1">
    <source>
        <dbReference type="ARBA" id="ARBA00004123"/>
    </source>
</evidence>
<dbReference type="Pfam" id="PF07526">
    <property type="entry name" value="POX"/>
    <property type="match status" value="1"/>
</dbReference>
<evidence type="ECO:0000256" key="3">
    <source>
        <dbReference type="ARBA" id="ARBA00023015"/>
    </source>
</evidence>
<dbReference type="InterPro" id="IPR008422">
    <property type="entry name" value="KN_HD"/>
</dbReference>